<comment type="caution">
    <text evidence="2">The sequence shown here is derived from an EMBL/GenBank/DDBJ whole genome shotgun (WGS) entry which is preliminary data.</text>
</comment>
<dbReference type="Proteomes" id="UP000279236">
    <property type="component" value="Unassembled WGS sequence"/>
</dbReference>
<organism evidence="2 3">
    <name type="scientific">Apiotrichum porosum</name>
    <dbReference type="NCBI Taxonomy" id="105984"/>
    <lineage>
        <taxon>Eukaryota</taxon>
        <taxon>Fungi</taxon>
        <taxon>Dikarya</taxon>
        <taxon>Basidiomycota</taxon>
        <taxon>Agaricomycotina</taxon>
        <taxon>Tremellomycetes</taxon>
        <taxon>Trichosporonales</taxon>
        <taxon>Trichosporonaceae</taxon>
        <taxon>Apiotrichum</taxon>
    </lineage>
</organism>
<sequence length="99" mass="10147">MTSSGASTPCSEMSLGLPSALEASEPPSPSSIAAALFHRSPVPPATPPSEALKDLPPAVNVKPMAEDALLSCIKPMWGNVVWSRGFGSVGAAVRQGVYQ</sequence>
<feature type="region of interest" description="Disordered" evidence="1">
    <location>
        <begin position="1"/>
        <end position="33"/>
    </location>
</feature>
<dbReference type="RefSeq" id="XP_028476572.1">
    <property type="nucleotide sequence ID" value="XM_028622679.1"/>
</dbReference>
<keyword evidence="3" id="KW-1185">Reference proteome</keyword>
<dbReference type="EMBL" id="RSCE01000005">
    <property type="protein sequence ID" value="RSH82340.1"/>
    <property type="molecule type" value="Genomic_DNA"/>
</dbReference>
<evidence type="ECO:0000256" key="1">
    <source>
        <dbReference type="SAM" id="MobiDB-lite"/>
    </source>
</evidence>
<gene>
    <name evidence="2" type="ORF">EHS24_007307</name>
</gene>
<name>A0A427XU18_9TREE</name>
<accession>A0A427XU18</accession>
<feature type="compositionally biased region" description="Low complexity" evidence="1">
    <location>
        <begin position="17"/>
        <end position="33"/>
    </location>
</feature>
<protein>
    <submittedName>
        <fullName evidence="2">Uncharacterized protein</fullName>
    </submittedName>
</protein>
<evidence type="ECO:0000313" key="3">
    <source>
        <dbReference type="Proteomes" id="UP000279236"/>
    </source>
</evidence>
<dbReference type="AlphaFoldDB" id="A0A427XU18"/>
<reference evidence="2 3" key="1">
    <citation type="submission" date="2018-11" db="EMBL/GenBank/DDBJ databases">
        <title>Genome sequence of Apiotrichum porosum DSM 27194.</title>
        <authorList>
            <person name="Aliyu H."/>
            <person name="Gorte O."/>
            <person name="Ochsenreither K."/>
        </authorList>
    </citation>
    <scope>NUCLEOTIDE SEQUENCE [LARGE SCALE GENOMIC DNA]</scope>
    <source>
        <strain evidence="2 3">DSM 27194</strain>
    </source>
</reference>
<dbReference type="GeneID" id="39591850"/>
<feature type="compositionally biased region" description="Polar residues" evidence="1">
    <location>
        <begin position="1"/>
        <end position="11"/>
    </location>
</feature>
<evidence type="ECO:0000313" key="2">
    <source>
        <dbReference type="EMBL" id="RSH82340.1"/>
    </source>
</evidence>
<proteinExistence type="predicted"/>